<evidence type="ECO:0000313" key="2">
    <source>
        <dbReference type="EMBL" id="KAK8946107.1"/>
    </source>
</evidence>
<keyword evidence="3" id="KW-1185">Reference proteome</keyword>
<name>A0ABR2LPX1_9ASPA</name>
<dbReference type="EMBL" id="JBBWWR010000017">
    <property type="protein sequence ID" value="KAK8946107.1"/>
    <property type="molecule type" value="Genomic_DNA"/>
</dbReference>
<feature type="compositionally biased region" description="Basic and acidic residues" evidence="1">
    <location>
        <begin position="34"/>
        <end position="45"/>
    </location>
</feature>
<dbReference type="Proteomes" id="UP001412067">
    <property type="component" value="Unassembled WGS sequence"/>
</dbReference>
<feature type="region of interest" description="Disordered" evidence="1">
    <location>
        <begin position="31"/>
        <end position="60"/>
    </location>
</feature>
<comment type="caution">
    <text evidence="2">The sequence shown here is derived from an EMBL/GenBank/DDBJ whole genome shotgun (WGS) entry which is preliminary data.</text>
</comment>
<accession>A0ABR2LPX1</accession>
<protein>
    <submittedName>
        <fullName evidence="2">Uncharacterized protein</fullName>
    </submittedName>
</protein>
<sequence length="60" mass="7029">MRETIPSYPDLVHRIEMQIAADKAIEAHLQQFDGDQKRKRDREQASKTQVGRFQEECQNG</sequence>
<reference evidence="2 3" key="1">
    <citation type="journal article" date="2022" name="Nat. Plants">
        <title>Genomes of leafy and leafless Platanthera orchids illuminate the evolution of mycoheterotrophy.</title>
        <authorList>
            <person name="Li M.H."/>
            <person name="Liu K.W."/>
            <person name="Li Z."/>
            <person name="Lu H.C."/>
            <person name="Ye Q.L."/>
            <person name="Zhang D."/>
            <person name="Wang J.Y."/>
            <person name="Li Y.F."/>
            <person name="Zhong Z.M."/>
            <person name="Liu X."/>
            <person name="Yu X."/>
            <person name="Liu D.K."/>
            <person name="Tu X.D."/>
            <person name="Liu B."/>
            <person name="Hao Y."/>
            <person name="Liao X.Y."/>
            <person name="Jiang Y.T."/>
            <person name="Sun W.H."/>
            <person name="Chen J."/>
            <person name="Chen Y.Q."/>
            <person name="Ai Y."/>
            <person name="Zhai J.W."/>
            <person name="Wu S.S."/>
            <person name="Zhou Z."/>
            <person name="Hsiao Y.Y."/>
            <person name="Wu W.L."/>
            <person name="Chen Y.Y."/>
            <person name="Lin Y.F."/>
            <person name="Hsu J.L."/>
            <person name="Li C.Y."/>
            <person name="Wang Z.W."/>
            <person name="Zhao X."/>
            <person name="Zhong W.Y."/>
            <person name="Ma X.K."/>
            <person name="Ma L."/>
            <person name="Huang J."/>
            <person name="Chen G.Z."/>
            <person name="Huang M.Z."/>
            <person name="Huang L."/>
            <person name="Peng D.H."/>
            <person name="Luo Y.B."/>
            <person name="Zou S.Q."/>
            <person name="Chen S.P."/>
            <person name="Lan S."/>
            <person name="Tsai W.C."/>
            <person name="Van de Peer Y."/>
            <person name="Liu Z.J."/>
        </authorList>
    </citation>
    <scope>NUCLEOTIDE SEQUENCE [LARGE SCALE GENOMIC DNA]</scope>
    <source>
        <strain evidence="2">Lor288</strain>
    </source>
</reference>
<feature type="compositionally biased region" description="Polar residues" evidence="1">
    <location>
        <begin position="46"/>
        <end position="60"/>
    </location>
</feature>
<evidence type="ECO:0000313" key="3">
    <source>
        <dbReference type="Proteomes" id="UP001412067"/>
    </source>
</evidence>
<evidence type="ECO:0000256" key="1">
    <source>
        <dbReference type="SAM" id="MobiDB-lite"/>
    </source>
</evidence>
<proteinExistence type="predicted"/>
<gene>
    <name evidence="2" type="ORF">KSP40_PGU002002</name>
</gene>
<organism evidence="2 3">
    <name type="scientific">Platanthera guangdongensis</name>
    <dbReference type="NCBI Taxonomy" id="2320717"/>
    <lineage>
        <taxon>Eukaryota</taxon>
        <taxon>Viridiplantae</taxon>
        <taxon>Streptophyta</taxon>
        <taxon>Embryophyta</taxon>
        <taxon>Tracheophyta</taxon>
        <taxon>Spermatophyta</taxon>
        <taxon>Magnoliopsida</taxon>
        <taxon>Liliopsida</taxon>
        <taxon>Asparagales</taxon>
        <taxon>Orchidaceae</taxon>
        <taxon>Orchidoideae</taxon>
        <taxon>Orchideae</taxon>
        <taxon>Orchidinae</taxon>
        <taxon>Platanthera</taxon>
    </lineage>
</organism>